<evidence type="ECO:0000313" key="6">
    <source>
        <dbReference type="EMBL" id="KZS95838.1"/>
    </source>
</evidence>
<feature type="transmembrane region" description="Helical" evidence="5">
    <location>
        <begin position="245"/>
        <end position="264"/>
    </location>
</feature>
<dbReference type="Proteomes" id="UP000076722">
    <property type="component" value="Unassembled WGS sequence"/>
</dbReference>
<dbReference type="CDD" id="cd06662">
    <property type="entry name" value="SURF1"/>
    <property type="match status" value="1"/>
</dbReference>
<comment type="function">
    <text evidence="5">Probably involved in the biogenesis of the COX complex.</text>
</comment>
<accession>A0A164XCG8</accession>
<organism evidence="6 7">
    <name type="scientific">Sistotremastrum niveocremeum HHB9708</name>
    <dbReference type="NCBI Taxonomy" id="1314777"/>
    <lineage>
        <taxon>Eukaryota</taxon>
        <taxon>Fungi</taxon>
        <taxon>Dikarya</taxon>
        <taxon>Basidiomycota</taxon>
        <taxon>Agaricomycotina</taxon>
        <taxon>Agaricomycetes</taxon>
        <taxon>Sistotremastrales</taxon>
        <taxon>Sistotremastraceae</taxon>
        <taxon>Sertulicium</taxon>
        <taxon>Sertulicium niveocremeum</taxon>
    </lineage>
</organism>
<gene>
    <name evidence="6" type="ORF">SISNIDRAFT_408182</name>
</gene>
<evidence type="ECO:0000256" key="2">
    <source>
        <dbReference type="ARBA" id="ARBA00022692"/>
    </source>
</evidence>
<keyword evidence="5" id="KW-0999">Mitochondrion inner membrane</keyword>
<protein>
    <recommendedName>
        <fullName evidence="5">SURF1-like protein</fullName>
    </recommendedName>
</protein>
<dbReference type="AlphaFoldDB" id="A0A164XCG8"/>
<keyword evidence="7" id="KW-1185">Reference proteome</keyword>
<dbReference type="Pfam" id="PF02104">
    <property type="entry name" value="SURF1"/>
    <property type="match status" value="1"/>
</dbReference>
<feature type="transmembrane region" description="Helical" evidence="5">
    <location>
        <begin position="38"/>
        <end position="56"/>
    </location>
</feature>
<dbReference type="OrthoDB" id="10040024at2759"/>
<dbReference type="GO" id="GO:0033617">
    <property type="term" value="P:mitochondrial respiratory chain complex IV assembly"/>
    <property type="evidence" value="ECO:0007669"/>
    <property type="project" value="TreeGrafter"/>
</dbReference>
<keyword evidence="4 5" id="KW-0472">Membrane</keyword>
<evidence type="ECO:0000313" key="7">
    <source>
        <dbReference type="Proteomes" id="UP000076722"/>
    </source>
</evidence>
<dbReference type="PANTHER" id="PTHR23427:SF2">
    <property type="entry name" value="SURFEIT LOCUS PROTEIN 1"/>
    <property type="match status" value="1"/>
</dbReference>
<evidence type="ECO:0000256" key="5">
    <source>
        <dbReference type="RuleBase" id="RU363076"/>
    </source>
</evidence>
<sequence>MYRLSKLVRPGRVRYFASAHETASLNTTRRQGWFKPSLFVLGSIPLITLGLGVWQLRRLEWKLALIDEVEGRIQADPMILTSPKFTTEDALKELEYRRVLLKGKWDHAHTIFLGPKTRDNVHGYNVITPMVLDDGSKILVNRGFVSNAMRDSVAAPQEEVIIEGFVRPSAVRGRFTPDNDPSRGTWYWADVAAMSKIAGAEDAGHFLIEEIFTGHGGDAELQMRRGEPIGRTPTPDLRNMHATYAATWFSLSAATAAMFGLVVLQSRRGKGSARGRGRVFRMPSG</sequence>
<proteinExistence type="inferred from homology"/>
<dbReference type="STRING" id="1314777.A0A164XCG8"/>
<dbReference type="PANTHER" id="PTHR23427">
    <property type="entry name" value="SURFEIT LOCUS PROTEIN"/>
    <property type="match status" value="1"/>
</dbReference>
<dbReference type="InterPro" id="IPR045214">
    <property type="entry name" value="Surf1/Surf4"/>
</dbReference>
<dbReference type="EMBL" id="KV419400">
    <property type="protein sequence ID" value="KZS95838.1"/>
    <property type="molecule type" value="Genomic_DNA"/>
</dbReference>
<dbReference type="PROSITE" id="PS50895">
    <property type="entry name" value="SURF1"/>
    <property type="match status" value="1"/>
</dbReference>
<evidence type="ECO:0000256" key="4">
    <source>
        <dbReference type="ARBA" id="ARBA00023136"/>
    </source>
</evidence>
<evidence type="ECO:0000256" key="3">
    <source>
        <dbReference type="ARBA" id="ARBA00022989"/>
    </source>
</evidence>
<name>A0A164XCG8_9AGAM</name>
<keyword evidence="3 5" id="KW-1133">Transmembrane helix</keyword>
<dbReference type="InterPro" id="IPR002994">
    <property type="entry name" value="Surf1/Shy1"/>
</dbReference>
<comment type="similarity">
    <text evidence="5">Belongs to the SURF1 family.</text>
</comment>
<dbReference type="GO" id="GO:0005743">
    <property type="term" value="C:mitochondrial inner membrane"/>
    <property type="evidence" value="ECO:0007669"/>
    <property type="project" value="UniProtKB-SubCell"/>
</dbReference>
<comment type="subcellular location">
    <subcellularLocation>
        <location evidence="1">Membrane</location>
    </subcellularLocation>
    <subcellularLocation>
        <location evidence="5">Mitochondrion inner membrane</location>
        <topology evidence="5">Multi-pass membrane protein</topology>
    </subcellularLocation>
</comment>
<keyword evidence="2 5" id="KW-0812">Transmembrane</keyword>
<reference evidence="6 7" key="1">
    <citation type="journal article" date="2016" name="Mol. Biol. Evol.">
        <title>Comparative Genomics of Early-Diverging Mushroom-Forming Fungi Provides Insights into the Origins of Lignocellulose Decay Capabilities.</title>
        <authorList>
            <person name="Nagy L.G."/>
            <person name="Riley R."/>
            <person name="Tritt A."/>
            <person name="Adam C."/>
            <person name="Daum C."/>
            <person name="Floudas D."/>
            <person name="Sun H."/>
            <person name="Yadav J.S."/>
            <person name="Pangilinan J."/>
            <person name="Larsson K.H."/>
            <person name="Matsuura K."/>
            <person name="Barry K."/>
            <person name="Labutti K."/>
            <person name="Kuo R."/>
            <person name="Ohm R.A."/>
            <person name="Bhattacharya S.S."/>
            <person name="Shirouzu T."/>
            <person name="Yoshinaga Y."/>
            <person name="Martin F.M."/>
            <person name="Grigoriev I.V."/>
            <person name="Hibbett D.S."/>
        </authorList>
    </citation>
    <scope>NUCLEOTIDE SEQUENCE [LARGE SCALE GENOMIC DNA]</scope>
    <source>
        <strain evidence="6 7">HHB9708</strain>
    </source>
</reference>
<evidence type="ECO:0000256" key="1">
    <source>
        <dbReference type="ARBA" id="ARBA00004370"/>
    </source>
</evidence>
<keyword evidence="5" id="KW-0496">Mitochondrion</keyword>